<comment type="caution">
    <text evidence="1">The sequence shown here is derived from an EMBL/GenBank/DDBJ whole genome shotgun (WGS) entry which is preliminary data.</text>
</comment>
<proteinExistence type="predicted"/>
<name>A0A0F9UGR9_9ZZZZ</name>
<dbReference type="EMBL" id="LAZR01000095">
    <property type="protein sequence ID" value="KKN92415.1"/>
    <property type="molecule type" value="Genomic_DNA"/>
</dbReference>
<accession>A0A0F9UGR9</accession>
<reference evidence="1" key="1">
    <citation type="journal article" date="2015" name="Nature">
        <title>Complex archaea that bridge the gap between prokaryotes and eukaryotes.</title>
        <authorList>
            <person name="Spang A."/>
            <person name="Saw J.H."/>
            <person name="Jorgensen S.L."/>
            <person name="Zaremba-Niedzwiedzka K."/>
            <person name="Martijn J."/>
            <person name="Lind A.E."/>
            <person name="van Eijk R."/>
            <person name="Schleper C."/>
            <person name="Guy L."/>
            <person name="Ettema T.J."/>
        </authorList>
    </citation>
    <scope>NUCLEOTIDE SEQUENCE</scope>
</reference>
<sequence>MAGGGPGIQGQIGFRGREDTVVEGSDTTWFAPTNTNWTAPALDTNFRVRFEIEVQSLTNNWDTGQFTLWYSHNSGSFTQVTTTTSSVIKSVSSSVAGYDDDDDTTQLIGSGFFKIDNNQVNEGDNFTSSFTWLIADGTPQYTETEWVLQFISADLKSGDTVELRIRRFGGAVFGGGYAQFPVISIQDPQVEIRGKEVIINGKEIAIK</sequence>
<dbReference type="AlphaFoldDB" id="A0A0F9UGR9"/>
<gene>
    <name evidence="1" type="ORF">LCGC14_0209060</name>
</gene>
<evidence type="ECO:0000313" key="1">
    <source>
        <dbReference type="EMBL" id="KKN92415.1"/>
    </source>
</evidence>
<protein>
    <submittedName>
        <fullName evidence="1">Uncharacterized protein</fullName>
    </submittedName>
</protein>
<organism evidence="1">
    <name type="scientific">marine sediment metagenome</name>
    <dbReference type="NCBI Taxonomy" id="412755"/>
    <lineage>
        <taxon>unclassified sequences</taxon>
        <taxon>metagenomes</taxon>
        <taxon>ecological metagenomes</taxon>
    </lineage>
</organism>